<keyword evidence="2" id="KW-0812">Transmembrane</keyword>
<dbReference type="GO" id="GO:0035556">
    <property type="term" value="P:intracellular signal transduction"/>
    <property type="evidence" value="ECO:0007669"/>
    <property type="project" value="InterPro"/>
</dbReference>
<evidence type="ECO:0000313" key="5">
    <source>
        <dbReference type="Proteomes" id="UP000539372"/>
    </source>
</evidence>
<organism evidence="4 5">
    <name type="scientific">Pacificispira spongiicola</name>
    <dbReference type="NCBI Taxonomy" id="2729598"/>
    <lineage>
        <taxon>Bacteria</taxon>
        <taxon>Pseudomonadati</taxon>
        <taxon>Pseudomonadota</taxon>
        <taxon>Alphaproteobacteria</taxon>
        <taxon>Rhodospirillales</taxon>
        <taxon>Rhodospirillaceae</taxon>
        <taxon>Pacificispira</taxon>
    </lineage>
</organism>
<gene>
    <name evidence="4" type="ORF">HH303_07835</name>
</gene>
<dbReference type="PANTHER" id="PTHR43081:SF19">
    <property type="entry name" value="PH-SENSITIVE ADENYLATE CYCLASE RV1264"/>
    <property type="match status" value="1"/>
</dbReference>
<dbReference type="RefSeq" id="WP_169624674.1">
    <property type="nucleotide sequence ID" value="NZ_JABBNT010000002.1"/>
</dbReference>
<feature type="compositionally biased region" description="Basic and acidic residues" evidence="1">
    <location>
        <begin position="477"/>
        <end position="491"/>
    </location>
</feature>
<feature type="domain" description="Guanylate cyclase" evidence="3">
    <location>
        <begin position="500"/>
        <end position="614"/>
    </location>
</feature>
<feature type="transmembrane region" description="Helical" evidence="2">
    <location>
        <begin position="163"/>
        <end position="182"/>
    </location>
</feature>
<dbReference type="AlphaFoldDB" id="A0A7Y0DZE1"/>
<feature type="region of interest" description="Disordered" evidence="1">
    <location>
        <begin position="468"/>
        <end position="491"/>
    </location>
</feature>
<dbReference type="EMBL" id="JABBNT010000002">
    <property type="protein sequence ID" value="NMM44385.1"/>
    <property type="molecule type" value="Genomic_DNA"/>
</dbReference>
<feature type="transmembrane region" description="Helical" evidence="2">
    <location>
        <begin position="202"/>
        <end position="220"/>
    </location>
</feature>
<evidence type="ECO:0000256" key="1">
    <source>
        <dbReference type="SAM" id="MobiDB-lite"/>
    </source>
</evidence>
<feature type="compositionally biased region" description="Basic and acidic residues" evidence="1">
    <location>
        <begin position="117"/>
        <end position="141"/>
    </location>
</feature>
<dbReference type="InterPro" id="IPR050697">
    <property type="entry name" value="Adenylyl/Guanylyl_Cyclase_3/4"/>
</dbReference>
<keyword evidence="2" id="KW-0472">Membrane</keyword>
<dbReference type="Gene3D" id="3.30.70.1230">
    <property type="entry name" value="Nucleotide cyclase"/>
    <property type="match status" value="1"/>
</dbReference>
<feature type="compositionally biased region" description="Low complexity" evidence="1">
    <location>
        <begin position="243"/>
        <end position="263"/>
    </location>
</feature>
<name>A0A7Y0DZE1_9PROT</name>
<feature type="region of interest" description="Disordered" evidence="1">
    <location>
        <begin position="229"/>
        <end position="270"/>
    </location>
</feature>
<dbReference type="InterPro" id="IPR029787">
    <property type="entry name" value="Nucleotide_cyclase"/>
</dbReference>
<sequence length="668" mass="72194">MAGGGSVSYEVYYLQYGRWQIHHRYNYRERDNAIDEAKRLDKQGHFNATCVVRENWDDSTGTASESVIYHSPNLKAKPPVDVITAGNNGSAKPAASANNRPAAKAPPGSAAANAQAEAKRQAAIREAEQKAAQARRPEPKEPPLAAMPEVEAGSDWADAIPKLLLAFLIACLVGTVVGIAAFYGLKFLSTTGVALGIKLNRIVLIGAWLAGWGATFVPMMKRILAKVQNKAPASKRSQPSTNSSPAMPRPAAATTAAPAVSPAEMSERSVAQALEEHLQGMKEKEEALSFDLELDEEDDDKGDDTGDLTIDAESVENLKDQDEPSEEETPTDHQGEKQEAAEEELLGTVPLNAALAELVEEAIAISKNSIHDDQFLRFGIILFLAGAAETFARKFKVAARDVTNSLAEQIQKLGVSASMALGFAANIDEYLLDPRYFDMYSSGRGAAIARLQDAQAGSGLKKAFKFWKTPKAPPGQDPDKQTDPKHYDTTGDEESHAFVSVLFTDIVGSTAKQQKHGDAWLMNVVRAHNDIVREAIGRQGGREIKHTGDGIMASFPEVEASVAAALLMHEGIAKFSGMMPDLAFEICVGISCGEPIHESGDLFGTPVNLAARVLAKAKAHETAVSSAVRDICKTTNFEFEEIGKFDLKGFDAPQPIYRVKDRRKKRRA</sequence>
<protein>
    <submittedName>
        <fullName evidence="4">Adenylate/guanylate cyclase domain-containing protein</fullName>
    </submittedName>
</protein>
<comment type="caution">
    <text evidence="4">The sequence shown here is derived from an EMBL/GenBank/DDBJ whole genome shotgun (WGS) entry which is preliminary data.</text>
</comment>
<dbReference type="SUPFAM" id="SSF55073">
    <property type="entry name" value="Nucleotide cyclase"/>
    <property type="match status" value="1"/>
</dbReference>
<keyword evidence="2" id="KW-1133">Transmembrane helix</keyword>
<feature type="compositionally biased region" description="Low complexity" evidence="1">
    <location>
        <begin position="90"/>
        <end position="116"/>
    </location>
</feature>
<proteinExistence type="predicted"/>
<reference evidence="4 5" key="1">
    <citation type="submission" date="2020-04" db="EMBL/GenBank/DDBJ databases">
        <title>Rhodospirillaceae bacterium KN72 isolated from deep sea.</title>
        <authorList>
            <person name="Zhang D.-C."/>
        </authorList>
    </citation>
    <scope>NUCLEOTIDE SEQUENCE [LARGE SCALE GENOMIC DNA]</scope>
    <source>
        <strain evidence="4 5">KN72</strain>
    </source>
</reference>
<dbReference type="InterPro" id="IPR001054">
    <property type="entry name" value="A/G_cyclase"/>
</dbReference>
<dbReference type="Proteomes" id="UP000539372">
    <property type="component" value="Unassembled WGS sequence"/>
</dbReference>
<evidence type="ECO:0000313" key="4">
    <source>
        <dbReference type="EMBL" id="NMM44385.1"/>
    </source>
</evidence>
<feature type="region of interest" description="Disordered" evidence="1">
    <location>
        <begin position="83"/>
        <end position="145"/>
    </location>
</feature>
<dbReference type="Pfam" id="PF00211">
    <property type="entry name" value="Guanylate_cyc"/>
    <property type="match status" value="1"/>
</dbReference>
<dbReference type="PROSITE" id="PS50125">
    <property type="entry name" value="GUANYLATE_CYCLASE_2"/>
    <property type="match status" value="1"/>
</dbReference>
<feature type="compositionally biased region" description="Basic and acidic residues" evidence="1">
    <location>
        <begin position="330"/>
        <end position="340"/>
    </location>
</feature>
<dbReference type="CDD" id="cd07302">
    <property type="entry name" value="CHD"/>
    <property type="match status" value="1"/>
</dbReference>
<dbReference type="GO" id="GO:0004016">
    <property type="term" value="F:adenylate cyclase activity"/>
    <property type="evidence" value="ECO:0007669"/>
    <property type="project" value="UniProtKB-ARBA"/>
</dbReference>
<evidence type="ECO:0000259" key="3">
    <source>
        <dbReference type="PROSITE" id="PS50125"/>
    </source>
</evidence>
<feature type="region of interest" description="Disordered" evidence="1">
    <location>
        <begin position="313"/>
        <end position="340"/>
    </location>
</feature>
<dbReference type="GO" id="GO:0006171">
    <property type="term" value="P:cAMP biosynthetic process"/>
    <property type="evidence" value="ECO:0007669"/>
    <property type="project" value="TreeGrafter"/>
</dbReference>
<accession>A0A7Y0DZE1</accession>
<keyword evidence="5" id="KW-1185">Reference proteome</keyword>
<evidence type="ECO:0000256" key="2">
    <source>
        <dbReference type="SAM" id="Phobius"/>
    </source>
</evidence>
<dbReference type="PANTHER" id="PTHR43081">
    <property type="entry name" value="ADENYLATE CYCLASE, TERMINAL-DIFFERENTIATION SPECIFIC-RELATED"/>
    <property type="match status" value="1"/>
</dbReference>
<dbReference type="SMART" id="SM00044">
    <property type="entry name" value="CYCc"/>
    <property type="match status" value="1"/>
</dbReference>